<dbReference type="OrthoDB" id="3496472at2759"/>
<dbReference type="Proteomes" id="UP000824998">
    <property type="component" value="Unassembled WGS sequence"/>
</dbReference>
<sequence length="160" mass="18762">MGNFFTRQVDDKEFSPPLPIDFAIQESLIVADKHGRRFIIPLERRYLNIAPEPSAIARYEKLSFRELIQAAEDNQSIELLIQLHRCLAEFFFNRRWHTYDGIHESNSKQIARVKLLLDYDRKWNVERKRCVESPKAARALLQAGLGEFVNRPPEYGGRAY</sequence>
<dbReference type="EMBL" id="MU251811">
    <property type="protein sequence ID" value="KAG9229127.1"/>
    <property type="molecule type" value="Genomic_DNA"/>
</dbReference>
<name>A0A9P7Y9I8_9HELO</name>
<evidence type="ECO:0000313" key="1">
    <source>
        <dbReference type="EMBL" id="KAG9229127.1"/>
    </source>
</evidence>
<proteinExistence type="predicted"/>
<comment type="caution">
    <text evidence="1">The sequence shown here is derived from an EMBL/GenBank/DDBJ whole genome shotgun (WGS) entry which is preliminary data.</text>
</comment>
<gene>
    <name evidence="1" type="ORF">BJ875DRAFT_475700</name>
</gene>
<keyword evidence="2" id="KW-1185">Reference proteome</keyword>
<protein>
    <submittedName>
        <fullName evidence="1">Uncharacterized protein</fullName>
    </submittedName>
</protein>
<organism evidence="1 2">
    <name type="scientific">Amylocarpus encephaloides</name>
    <dbReference type="NCBI Taxonomy" id="45428"/>
    <lineage>
        <taxon>Eukaryota</taxon>
        <taxon>Fungi</taxon>
        <taxon>Dikarya</taxon>
        <taxon>Ascomycota</taxon>
        <taxon>Pezizomycotina</taxon>
        <taxon>Leotiomycetes</taxon>
        <taxon>Helotiales</taxon>
        <taxon>Helotiales incertae sedis</taxon>
        <taxon>Amylocarpus</taxon>
    </lineage>
</organism>
<accession>A0A9P7Y9I8</accession>
<evidence type="ECO:0000313" key="2">
    <source>
        <dbReference type="Proteomes" id="UP000824998"/>
    </source>
</evidence>
<dbReference type="AlphaFoldDB" id="A0A9P7Y9I8"/>
<reference evidence="1" key="1">
    <citation type="journal article" date="2021" name="IMA Fungus">
        <title>Genomic characterization of three marine fungi, including Emericellopsis atlantica sp. nov. with signatures of a generalist lifestyle and marine biomass degradation.</title>
        <authorList>
            <person name="Hagestad O.C."/>
            <person name="Hou L."/>
            <person name="Andersen J.H."/>
            <person name="Hansen E.H."/>
            <person name="Altermark B."/>
            <person name="Li C."/>
            <person name="Kuhnert E."/>
            <person name="Cox R.J."/>
            <person name="Crous P.W."/>
            <person name="Spatafora J.W."/>
            <person name="Lail K."/>
            <person name="Amirebrahimi M."/>
            <person name="Lipzen A."/>
            <person name="Pangilinan J."/>
            <person name="Andreopoulos W."/>
            <person name="Hayes R.D."/>
            <person name="Ng V."/>
            <person name="Grigoriev I.V."/>
            <person name="Jackson S.A."/>
            <person name="Sutton T.D.S."/>
            <person name="Dobson A.D.W."/>
            <person name="Rama T."/>
        </authorList>
    </citation>
    <scope>NUCLEOTIDE SEQUENCE</scope>
    <source>
        <strain evidence="1">TRa018bII</strain>
    </source>
</reference>